<dbReference type="SUPFAM" id="SSF55383">
    <property type="entry name" value="Copper amine oxidase, domain N"/>
    <property type="match status" value="1"/>
</dbReference>
<dbReference type="InterPro" id="IPR019734">
    <property type="entry name" value="TPR_rpt"/>
</dbReference>
<dbReference type="AlphaFoldDB" id="A0A5Q2MYV2"/>
<feature type="repeat" description="TPR" evidence="1">
    <location>
        <begin position="549"/>
        <end position="582"/>
    </location>
</feature>
<dbReference type="Gene3D" id="1.25.40.10">
    <property type="entry name" value="Tetratricopeptide repeat domain"/>
    <property type="match status" value="2"/>
</dbReference>
<name>A0A5Q2MYV2_9FIRM</name>
<dbReference type="RefSeq" id="WP_153724125.1">
    <property type="nucleotide sequence ID" value="NZ_CP045875.1"/>
</dbReference>
<feature type="domain" description="Copper amine oxidase-like N-terminal" evidence="2">
    <location>
        <begin position="372"/>
        <end position="475"/>
    </location>
</feature>
<evidence type="ECO:0000259" key="3">
    <source>
        <dbReference type="Pfam" id="PF09992"/>
    </source>
</evidence>
<dbReference type="Pfam" id="PF13181">
    <property type="entry name" value="TPR_8"/>
    <property type="match status" value="1"/>
</dbReference>
<proteinExistence type="predicted"/>
<evidence type="ECO:0000313" key="4">
    <source>
        <dbReference type="EMBL" id="QGG46579.1"/>
    </source>
</evidence>
<reference evidence="5" key="1">
    <citation type="submission" date="2019-11" db="EMBL/GenBank/DDBJ databases">
        <title>Genome sequence of Heliorestis convoluta strain HH, an alkaliphilic and minimalistic phototrophic bacterium from a soda lake in Egypt.</title>
        <authorList>
            <person name="Dewey E.D."/>
            <person name="Stokes L.M."/>
            <person name="Burchell B.M."/>
            <person name="Shaffer K.N."/>
            <person name="Huntington A.M."/>
            <person name="Baker J.M."/>
            <person name="Nadendla S."/>
            <person name="Giglio M.G."/>
            <person name="Touchman J.W."/>
            <person name="Blankenship R.E."/>
            <person name="Madigan M.T."/>
            <person name="Sattley W.M."/>
        </authorList>
    </citation>
    <scope>NUCLEOTIDE SEQUENCE [LARGE SCALE GENOMIC DNA]</scope>
    <source>
        <strain evidence="5">HH</strain>
    </source>
</reference>
<keyword evidence="1" id="KW-0802">TPR repeat</keyword>
<dbReference type="Pfam" id="PF09992">
    <property type="entry name" value="NAGPA"/>
    <property type="match status" value="1"/>
</dbReference>
<dbReference type="OrthoDB" id="9809781at2"/>
<gene>
    <name evidence="4" type="ORF">FTV88_0400</name>
</gene>
<dbReference type="Pfam" id="PF07833">
    <property type="entry name" value="Cu_amine_oxidN1"/>
    <property type="match status" value="1"/>
</dbReference>
<dbReference type="InterPro" id="IPR036582">
    <property type="entry name" value="Mao_N_sf"/>
</dbReference>
<dbReference type="InterPro" id="IPR011990">
    <property type="entry name" value="TPR-like_helical_dom_sf"/>
</dbReference>
<feature type="domain" description="Phosphodiester glycosidase" evidence="3">
    <location>
        <begin position="199"/>
        <end position="361"/>
    </location>
</feature>
<dbReference type="KEGG" id="hcv:FTV88_0400"/>
<accession>A0A5Q2MYV2</accession>
<dbReference type="InterPro" id="IPR012854">
    <property type="entry name" value="Cu_amine_oxidase-like_N"/>
</dbReference>
<dbReference type="Proteomes" id="UP000366051">
    <property type="component" value="Chromosome"/>
</dbReference>
<protein>
    <submittedName>
        <fullName evidence="4">Copper amine oxidase domain protein, putative</fullName>
    </submittedName>
</protein>
<evidence type="ECO:0000256" key="1">
    <source>
        <dbReference type="PROSITE-ProRule" id="PRU00339"/>
    </source>
</evidence>
<organism evidence="4 5">
    <name type="scientific">Heliorestis convoluta</name>
    <dbReference type="NCBI Taxonomy" id="356322"/>
    <lineage>
        <taxon>Bacteria</taxon>
        <taxon>Bacillati</taxon>
        <taxon>Bacillota</taxon>
        <taxon>Clostridia</taxon>
        <taxon>Eubacteriales</taxon>
        <taxon>Heliobacteriaceae</taxon>
        <taxon>Heliorestis</taxon>
    </lineage>
</organism>
<dbReference type="EMBL" id="CP045875">
    <property type="protein sequence ID" value="QGG46579.1"/>
    <property type="molecule type" value="Genomic_DNA"/>
</dbReference>
<dbReference type="PANTHER" id="PTHR40446">
    <property type="entry name" value="N-ACETYLGLUCOSAMINE-1-PHOSPHODIESTER ALPHA-N-ACETYLGLUCOSAMINIDASE"/>
    <property type="match status" value="1"/>
</dbReference>
<dbReference type="Gene3D" id="3.30.457.10">
    <property type="entry name" value="Copper amine oxidase-like, N-terminal domain"/>
    <property type="match status" value="1"/>
</dbReference>
<dbReference type="InterPro" id="IPR018711">
    <property type="entry name" value="NAGPA"/>
</dbReference>
<dbReference type="PANTHER" id="PTHR40446:SF2">
    <property type="entry name" value="N-ACETYLGLUCOSAMINE-1-PHOSPHODIESTER ALPHA-N-ACETYLGLUCOSAMINIDASE"/>
    <property type="match status" value="1"/>
</dbReference>
<dbReference type="SMART" id="SM00028">
    <property type="entry name" value="TPR"/>
    <property type="match status" value="4"/>
</dbReference>
<sequence>MTASLFSKSAKKEMPWIHSMIVLFSSFFLLFLSSSPAYGLEQSSATVSTSGGSRTIQYIQFHPTEDLELRPVLAQNKVGQTESLASMAQRTGAVAAINGTFFNAYDARDLQPMGALMIDGVLQHFRGGPTAVGMPTDQRLLFGPTDSIKILGGINGSRNWPNNWYAWFMNHEPTSHGEIVLFTPSFRSKTLSFTGFTFVVVDGGTVTSIRKDSATIPDQGFVIAYGPAPQNQEQINKFKVGDQVESYIEFPSSLESLRHLMSAGPKLVSRGAVDVNFEREGIRDPKLTTYGGLRSFIGTRSDGTIVIGTMPNVTIRQLAEGLVNLGLQEAMNLDGGASSGLYYQGRYVTTPGRNLSNSLVVVPRKRVPIVEVNGREIVVPGGAPFIEDGTTMVPVRGIFEALGATLHWDGPTNSVIAKRYDREIRLPVGQRTAFMNGVAQDVPKAPVNRNGRVYIPLRFVSEALDAHVHWDPQRYGAIITSTVKSGQIHYEKAMQLLQQGQEDLALIELEQATMIDPTLSDAWMALGDLYNKKRDYRKAMEAFGQVSDNRAFIPLGWAAYSSGAFDEAIAAFTKAVAVPEHRVAGHYGLGVTYRHFQVQAYDQSAVHLRQVIELAPQSTQAQEARRMLAQ</sequence>
<evidence type="ECO:0000313" key="5">
    <source>
        <dbReference type="Proteomes" id="UP000366051"/>
    </source>
</evidence>
<evidence type="ECO:0000259" key="2">
    <source>
        <dbReference type="Pfam" id="PF07833"/>
    </source>
</evidence>
<dbReference type="SUPFAM" id="SSF48452">
    <property type="entry name" value="TPR-like"/>
    <property type="match status" value="1"/>
</dbReference>
<keyword evidence="5" id="KW-1185">Reference proteome</keyword>
<dbReference type="PROSITE" id="PS50005">
    <property type="entry name" value="TPR"/>
    <property type="match status" value="1"/>
</dbReference>